<organism evidence="2 3">
    <name type="scientific">Termitidicoccus mucosus</name>
    <dbReference type="NCBI Taxonomy" id="1184151"/>
    <lineage>
        <taxon>Bacteria</taxon>
        <taxon>Pseudomonadati</taxon>
        <taxon>Verrucomicrobiota</taxon>
        <taxon>Opitutia</taxon>
        <taxon>Opitutales</taxon>
        <taxon>Opitutaceae</taxon>
        <taxon>Termitidicoccus</taxon>
    </lineage>
</organism>
<name>A0A178ILM5_9BACT</name>
<evidence type="ECO:0000256" key="1">
    <source>
        <dbReference type="SAM" id="MobiDB-lite"/>
    </source>
</evidence>
<evidence type="ECO:0000313" key="2">
    <source>
        <dbReference type="EMBL" id="OAM90561.1"/>
    </source>
</evidence>
<comment type="caution">
    <text evidence="2">The sequence shown here is derived from an EMBL/GenBank/DDBJ whole genome shotgun (WGS) entry which is preliminary data.</text>
</comment>
<accession>A0A178ILM5</accession>
<keyword evidence="3" id="KW-1185">Reference proteome</keyword>
<dbReference type="STRING" id="1184151.AW736_07150"/>
<sequence>MAAVATMGACTQKEKSEVTDQNQAARSAKEGAKAAGREFEAIELDRFIEREIADVGEFKGRKLVKMAVPVSFAARMKRRPEEKQMTYIYTALEVADIRPLPEVGHRMFVESKEGRIVPVYVEKQAAARLVEELAEGAEARFSGYHVYSYSKGPALLVVDFVPAGREEGVR</sequence>
<dbReference type="AlphaFoldDB" id="A0A178ILM5"/>
<protein>
    <submittedName>
        <fullName evidence="2">Uncharacterized protein</fullName>
    </submittedName>
</protein>
<feature type="region of interest" description="Disordered" evidence="1">
    <location>
        <begin position="1"/>
        <end position="36"/>
    </location>
</feature>
<reference evidence="2 3" key="1">
    <citation type="submission" date="2016-01" db="EMBL/GenBank/DDBJ databases">
        <title>High potential of lignocellulose degradation of a new Verrucomicrobia species.</title>
        <authorList>
            <person name="Wang Y."/>
            <person name="Shi Y."/>
            <person name="Qiu Z."/>
            <person name="Liu S."/>
            <person name="Yang H."/>
        </authorList>
    </citation>
    <scope>NUCLEOTIDE SEQUENCE [LARGE SCALE GENOMIC DNA]</scope>
    <source>
        <strain evidence="2 3">TSB47</strain>
    </source>
</reference>
<proteinExistence type="predicted"/>
<gene>
    <name evidence="2" type="ORF">AW736_07150</name>
</gene>
<dbReference type="Proteomes" id="UP000078486">
    <property type="component" value="Unassembled WGS sequence"/>
</dbReference>
<evidence type="ECO:0000313" key="3">
    <source>
        <dbReference type="Proteomes" id="UP000078486"/>
    </source>
</evidence>
<feature type="compositionally biased region" description="Basic and acidic residues" evidence="1">
    <location>
        <begin position="27"/>
        <end position="36"/>
    </location>
</feature>
<dbReference type="EMBL" id="LRRQ01000054">
    <property type="protein sequence ID" value="OAM90561.1"/>
    <property type="molecule type" value="Genomic_DNA"/>
</dbReference>